<evidence type="ECO:0000313" key="3">
    <source>
        <dbReference type="Proteomes" id="UP000754883"/>
    </source>
</evidence>
<dbReference type="PANTHER" id="PTHR33840">
    <property type="match status" value="1"/>
</dbReference>
<dbReference type="EMBL" id="CABFNO020001340">
    <property type="protein sequence ID" value="CAG9982283.1"/>
    <property type="molecule type" value="Genomic_DNA"/>
</dbReference>
<dbReference type="OrthoDB" id="59699at2759"/>
<gene>
    <name evidence="2" type="ORF">CBYS24578_00013172</name>
</gene>
<dbReference type="Pfam" id="PF09994">
    <property type="entry name" value="T6SS_Tle1-like_cat"/>
    <property type="match status" value="1"/>
</dbReference>
<dbReference type="PANTHER" id="PTHR33840:SF16">
    <property type="entry name" value="DUF2235 DOMAIN-CONTAINING PROTEIN"/>
    <property type="match status" value="1"/>
</dbReference>
<protein>
    <recommendedName>
        <fullName evidence="1">T6SS Phospholipase effector Tle1-like catalytic domain-containing protein</fullName>
    </recommendedName>
</protein>
<dbReference type="Proteomes" id="UP000754883">
    <property type="component" value="Unassembled WGS sequence"/>
</dbReference>
<dbReference type="AlphaFoldDB" id="A0A9N9U5N5"/>
<dbReference type="InterPro" id="IPR018712">
    <property type="entry name" value="Tle1-like_cat"/>
</dbReference>
<keyword evidence="3" id="KW-1185">Reference proteome</keyword>
<comment type="caution">
    <text evidence="2">The sequence shown here is derived from an EMBL/GenBank/DDBJ whole genome shotgun (WGS) entry which is preliminary data.</text>
</comment>
<proteinExistence type="predicted"/>
<organism evidence="2 3">
    <name type="scientific">Clonostachys byssicola</name>
    <dbReference type="NCBI Taxonomy" id="160290"/>
    <lineage>
        <taxon>Eukaryota</taxon>
        <taxon>Fungi</taxon>
        <taxon>Dikarya</taxon>
        <taxon>Ascomycota</taxon>
        <taxon>Pezizomycotina</taxon>
        <taxon>Sordariomycetes</taxon>
        <taxon>Hypocreomycetidae</taxon>
        <taxon>Hypocreales</taxon>
        <taxon>Bionectriaceae</taxon>
        <taxon>Clonostachys</taxon>
    </lineage>
</organism>
<evidence type="ECO:0000313" key="2">
    <source>
        <dbReference type="EMBL" id="CAG9982283.1"/>
    </source>
</evidence>
<accession>A0A9N9U5N5</accession>
<evidence type="ECO:0000259" key="1">
    <source>
        <dbReference type="Pfam" id="PF09994"/>
    </source>
</evidence>
<feature type="domain" description="T6SS Phospholipase effector Tle1-like catalytic" evidence="1">
    <location>
        <begin position="3"/>
        <end position="264"/>
    </location>
</feature>
<name>A0A9N9U5N5_9HYPO</name>
<reference evidence="2 3" key="2">
    <citation type="submission" date="2021-10" db="EMBL/GenBank/DDBJ databases">
        <authorList>
            <person name="Piombo E."/>
        </authorList>
    </citation>
    <scope>NUCLEOTIDE SEQUENCE [LARGE SCALE GENOMIC DNA]</scope>
</reference>
<reference evidence="3" key="1">
    <citation type="submission" date="2019-06" db="EMBL/GenBank/DDBJ databases">
        <authorList>
            <person name="Broberg M."/>
        </authorList>
    </citation>
    <scope>NUCLEOTIDE SEQUENCE [LARGE SCALE GENOMIC DNA]</scope>
</reference>
<sequence length="439" mass="49835">MHRIIVLSDGTWCGRETGTQSNIYKLAELMGLQINNPNTEDQHILRTPTLTARYHHGVGLNSTFLDYLFNGITAQDLAAECISTYKFIVENYTLDHEIWMFGLSRGSYTVRCVAGMINNCGVIRKCRTAEETELLCKEVYRIYRSRYDINCPHSETSKEFRKEKSWPLIGDEDSPEHRPKAPVRFMGVFDTVGGLGIPTFTGGVGLNWPEFYDNEVSSVVDQMHHLVSLHDRFYIFQPCLAIRKDGSKSGIEEEWIPGVHYDLGRQRFRFFRIGAGLVEKWLGNWSFASKVIEPNEVLADFALSKMLRAIHSQDPTNTIISKPKLDEAEGRIKRDQTLGRLNTGDGDVYAKIAQYGPFGQPLWGIFTALSKMAPAIMELLLALRDRLIPDTRANVYDFMMVDKSVSETQSLAQLARVSTDRYPSQTFQSWALRGGRATH</sequence>